<dbReference type="GO" id="GO:0005694">
    <property type="term" value="C:chromosome"/>
    <property type="evidence" value="ECO:0007669"/>
    <property type="project" value="UniProtKB-ARBA"/>
</dbReference>
<gene>
    <name evidence="9" type="ORF">ILEXP_LOCUS18267</name>
</gene>
<keyword evidence="10" id="KW-1185">Reference proteome</keyword>
<evidence type="ECO:0000313" key="9">
    <source>
        <dbReference type="EMBL" id="CAK9150159.1"/>
    </source>
</evidence>
<evidence type="ECO:0000259" key="8">
    <source>
        <dbReference type="Pfam" id="PF20073"/>
    </source>
</evidence>
<accession>A0ABC8S4Q8</accession>
<feature type="compositionally biased region" description="Acidic residues" evidence="5">
    <location>
        <begin position="411"/>
        <end position="431"/>
    </location>
</feature>
<dbReference type="InterPro" id="IPR047187">
    <property type="entry name" value="SF1_C_Upf1"/>
</dbReference>
<evidence type="ECO:0000256" key="3">
    <source>
        <dbReference type="ARBA" id="ARBA00022806"/>
    </source>
</evidence>
<dbReference type="AlphaFoldDB" id="A0ABC8S4Q8"/>
<keyword evidence="2" id="KW-0378">Hydrolase</keyword>
<dbReference type="Gene3D" id="3.40.50.300">
    <property type="entry name" value="P-loop containing nucleotide triphosphate hydrolases"/>
    <property type="match status" value="2"/>
</dbReference>
<name>A0ABC8S4Q8_9AQUA</name>
<keyword evidence="3" id="KW-0347">Helicase</keyword>
<evidence type="ECO:0000256" key="1">
    <source>
        <dbReference type="ARBA" id="ARBA00022741"/>
    </source>
</evidence>
<dbReference type="InterPro" id="IPR041677">
    <property type="entry name" value="DNA2/NAM7_AAA_11"/>
</dbReference>
<dbReference type="EMBL" id="CAUOFW020001984">
    <property type="protein sequence ID" value="CAK9150159.1"/>
    <property type="molecule type" value="Genomic_DNA"/>
</dbReference>
<feature type="domain" description="DNA2/NAM7 helicase helicase" evidence="6">
    <location>
        <begin position="256"/>
        <end position="486"/>
    </location>
</feature>
<dbReference type="InterPro" id="IPR041679">
    <property type="entry name" value="DNA2/NAM7-like_C"/>
</dbReference>
<evidence type="ECO:0000256" key="2">
    <source>
        <dbReference type="ARBA" id="ARBA00022801"/>
    </source>
</evidence>
<evidence type="ECO:0000259" key="7">
    <source>
        <dbReference type="Pfam" id="PF13087"/>
    </source>
</evidence>
<dbReference type="GO" id="GO:0004386">
    <property type="term" value="F:helicase activity"/>
    <property type="evidence" value="ECO:0007669"/>
    <property type="project" value="UniProtKB-KW"/>
</dbReference>
<dbReference type="Pfam" id="PF13087">
    <property type="entry name" value="AAA_12"/>
    <property type="match status" value="1"/>
</dbReference>
<dbReference type="InterPro" id="IPR045529">
    <property type="entry name" value="DUF6469"/>
</dbReference>
<feature type="region of interest" description="Disordered" evidence="5">
    <location>
        <begin position="473"/>
        <end position="499"/>
    </location>
</feature>
<dbReference type="CDD" id="cd18808">
    <property type="entry name" value="SF1_C_Upf1"/>
    <property type="match status" value="1"/>
</dbReference>
<evidence type="ECO:0000256" key="4">
    <source>
        <dbReference type="ARBA" id="ARBA00022840"/>
    </source>
</evidence>
<dbReference type="GO" id="GO:0016787">
    <property type="term" value="F:hydrolase activity"/>
    <property type="evidence" value="ECO:0007669"/>
    <property type="project" value="UniProtKB-KW"/>
</dbReference>
<dbReference type="PANTHER" id="PTHR10887:SF522">
    <property type="entry name" value="P-LOOP CONTAINING NUCLEOSIDE TRIPHOSPHATE HYDROLASES SUPERFAMILY PROTEIN"/>
    <property type="match status" value="1"/>
</dbReference>
<organism evidence="9 10">
    <name type="scientific">Ilex paraguariensis</name>
    <name type="common">yerba mate</name>
    <dbReference type="NCBI Taxonomy" id="185542"/>
    <lineage>
        <taxon>Eukaryota</taxon>
        <taxon>Viridiplantae</taxon>
        <taxon>Streptophyta</taxon>
        <taxon>Embryophyta</taxon>
        <taxon>Tracheophyta</taxon>
        <taxon>Spermatophyta</taxon>
        <taxon>Magnoliopsida</taxon>
        <taxon>eudicotyledons</taxon>
        <taxon>Gunneridae</taxon>
        <taxon>Pentapetalae</taxon>
        <taxon>asterids</taxon>
        <taxon>campanulids</taxon>
        <taxon>Aquifoliales</taxon>
        <taxon>Aquifoliaceae</taxon>
        <taxon>Ilex</taxon>
    </lineage>
</organism>
<feature type="domain" description="DNA2/NAM7 helicase helicase" evidence="6">
    <location>
        <begin position="625"/>
        <end position="703"/>
    </location>
</feature>
<dbReference type="Pfam" id="PF20073">
    <property type="entry name" value="DUF6469"/>
    <property type="match status" value="1"/>
</dbReference>
<dbReference type="SUPFAM" id="SSF52540">
    <property type="entry name" value="P-loop containing nucleoside triphosphate hydrolases"/>
    <property type="match status" value="1"/>
</dbReference>
<dbReference type="Proteomes" id="UP001642360">
    <property type="component" value="Unassembled WGS sequence"/>
</dbReference>
<sequence length="1148" mass="130028">MMTTTTTTSSKKAESRPGQGLIDLVFSWSIADVCNKDLFKGKVREIPKTFSSTADYMNSFIYPLIEETHANLLSNVTNLSRAPMCEIFDVRISKGFKPPKDLFYDIFLKRMREEENGKGKYEPEVGDLIALANVRPRCINDLNRPERSYLIALVQKATVERPDTLTILSSQPIVFNKSAPEKDNKREKLFAIYLTSLTTNIRIWKALNSELEGGNMNIIEKVLQTDSAAGENCTLCSTEVNESVLSKSREAIRLSNLDESQEDAVLRCIATRECDHKNTVKLIWGPPGTGKTKTVASLLFALLGLKCRTLGCAPTNITVLGVTAMLMNLVRVALPYDTYGLGDIVLFGNGERMKIDDHEDLFDVFLNFRVSILAHCFAPSSGWKGRTELMIRLLEDPEEEYKLYRKKMKNDDEDHDDEDEDEDEDDDEQEDGGNGRLSGNQSKKDKINVLKVMDKKKIWKKFIGQTLKENKNNKKKKALSRDRKQLKCDEGKENENSKGEAADKCHGLWTFEEFVIKRFNSISEQLMFCFTNLYTHLPTSFISLEVVKNMIKVVGLFQTVGTLLRRVAVSNEGLREVFNGIEGAGITMRYYRKLRMARTECLQILKFLLETFYVPDLTEIYDSRSFEYDVRSFCLKNACLIFCTVSSSAKLHTEGMAPLEMLVIDEAAQLKECESAIPLELFGLRHAILIGDERQLPAMVQSETSEKAKFGRSLFERLVLLQQGKHLLKVQYRMHPSIGLFPNNEFYYRQIMDGPNVKEKKYERRFLKGTMFGPYSFICVSHGKEQFDDNHSRKNMVEVAVVAEIIASLFQEFVTTKQKVRVGCISPYKAQVFAIQDKLGKTYSTDVDSEFSVNVRSVDGFQGGEEDVIIISTVRCNGNGAIGFLSNHQRANVALTRARYCLWVLGNEPTLIKSGSVWKKLIMDAKARGCFYNAIDDRNLAHAITGALIELGQLNTLLNMDSPLFSMARWKVCFSDYFRRSMARIKTIEIYKAVFSLLMKLSSGWRESQSDGLLTDMAQTSAQLLENYNVNGILNLIWTVDVVRDKSKYIQVIKIWDILPAPQIPELVNYLDILFGGYTVDNMNRCKCKLVEGDLVVPMTWPVNPIPNAGTSLASQLAALNLSNEPGSSTASFRRVLGSNQDIYRYKL</sequence>
<feature type="region of interest" description="Disordered" evidence="5">
    <location>
        <begin position="407"/>
        <end position="441"/>
    </location>
</feature>
<dbReference type="PANTHER" id="PTHR10887">
    <property type="entry name" value="DNA2/NAM7 HELICASE FAMILY"/>
    <property type="match status" value="1"/>
</dbReference>
<dbReference type="Pfam" id="PF13086">
    <property type="entry name" value="AAA_11"/>
    <property type="match status" value="2"/>
</dbReference>
<evidence type="ECO:0000313" key="10">
    <source>
        <dbReference type="Proteomes" id="UP001642360"/>
    </source>
</evidence>
<feature type="domain" description="DUF6469" evidence="8">
    <location>
        <begin position="96"/>
        <end position="208"/>
    </location>
</feature>
<dbReference type="FunFam" id="3.40.50.300:FF:000326">
    <property type="entry name" value="P-loop containing nucleoside triphosphate hydrolase"/>
    <property type="match status" value="1"/>
</dbReference>
<feature type="domain" description="DNA2/NAM7 helicase-like C-terminal" evidence="7">
    <location>
        <begin position="711"/>
        <end position="908"/>
    </location>
</feature>
<keyword evidence="1" id="KW-0547">Nucleotide-binding</keyword>
<protein>
    <submittedName>
        <fullName evidence="9">Uncharacterized protein</fullName>
    </submittedName>
</protein>
<evidence type="ECO:0000256" key="5">
    <source>
        <dbReference type="SAM" id="MobiDB-lite"/>
    </source>
</evidence>
<proteinExistence type="predicted"/>
<dbReference type="GO" id="GO:0005524">
    <property type="term" value="F:ATP binding"/>
    <property type="evidence" value="ECO:0007669"/>
    <property type="project" value="UniProtKB-KW"/>
</dbReference>
<dbReference type="InterPro" id="IPR045055">
    <property type="entry name" value="DNA2/NAM7-like"/>
</dbReference>
<reference evidence="9 10" key="1">
    <citation type="submission" date="2024-02" db="EMBL/GenBank/DDBJ databases">
        <authorList>
            <person name="Vignale AGUSTIN F."/>
            <person name="Sosa J E."/>
            <person name="Modenutti C."/>
        </authorList>
    </citation>
    <scope>NUCLEOTIDE SEQUENCE [LARGE SCALE GENOMIC DNA]</scope>
</reference>
<comment type="caution">
    <text evidence="9">The sequence shown here is derived from an EMBL/GenBank/DDBJ whole genome shotgun (WGS) entry which is preliminary data.</text>
</comment>
<feature type="compositionally biased region" description="Basic and acidic residues" evidence="5">
    <location>
        <begin position="479"/>
        <end position="499"/>
    </location>
</feature>
<keyword evidence="4" id="KW-0067">ATP-binding</keyword>
<evidence type="ECO:0000259" key="6">
    <source>
        <dbReference type="Pfam" id="PF13086"/>
    </source>
</evidence>
<dbReference type="InterPro" id="IPR027417">
    <property type="entry name" value="P-loop_NTPase"/>
</dbReference>